<name>A0ABW4FMT7_9PSEU</name>
<dbReference type="EMBL" id="JBHUCP010000016">
    <property type="protein sequence ID" value="MFD1531840.1"/>
    <property type="molecule type" value="Genomic_DNA"/>
</dbReference>
<feature type="DNA-binding region" description="H-T-H motif" evidence="2">
    <location>
        <begin position="41"/>
        <end position="60"/>
    </location>
</feature>
<evidence type="ECO:0000313" key="4">
    <source>
        <dbReference type="EMBL" id="MFD1531840.1"/>
    </source>
</evidence>
<dbReference type="PRINTS" id="PR00455">
    <property type="entry name" value="HTHTETR"/>
</dbReference>
<organism evidence="4 5">
    <name type="scientific">Pseudonocardia aurantiaca</name>
    <dbReference type="NCBI Taxonomy" id="75290"/>
    <lineage>
        <taxon>Bacteria</taxon>
        <taxon>Bacillati</taxon>
        <taxon>Actinomycetota</taxon>
        <taxon>Actinomycetes</taxon>
        <taxon>Pseudonocardiales</taxon>
        <taxon>Pseudonocardiaceae</taxon>
        <taxon>Pseudonocardia</taxon>
    </lineage>
</organism>
<dbReference type="InterPro" id="IPR009057">
    <property type="entry name" value="Homeodomain-like_sf"/>
</dbReference>
<evidence type="ECO:0000313" key="5">
    <source>
        <dbReference type="Proteomes" id="UP001597145"/>
    </source>
</evidence>
<protein>
    <submittedName>
        <fullName evidence="4">TetR family transcriptional regulator</fullName>
    </submittedName>
</protein>
<evidence type="ECO:0000256" key="1">
    <source>
        <dbReference type="ARBA" id="ARBA00023125"/>
    </source>
</evidence>
<reference evidence="5" key="1">
    <citation type="journal article" date="2019" name="Int. J. Syst. Evol. Microbiol.">
        <title>The Global Catalogue of Microorganisms (GCM) 10K type strain sequencing project: providing services to taxonomists for standard genome sequencing and annotation.</title>
        <authorList>
            <consortium name="The Broad Institute Genomics Platform"/>
            <consortium name="The Broad Institute Genome Sequencing Center for Infectious Disease"/>
            <person name="Wu L."/>
            <person name="Ma J."/>
        </authorList>
    </citation>
    <scope>NUCLEOTIDE SEQUENCE [LARGE SCALE GENOMIC DNA]</scope>
    <source>
        <strain evidence="5">JCM 12165</strain>
    </source>
</reference>
<accession>A0ABW4FMT7</accession>
<gene>
    <name evidence="4" type="ORF">ACFSCY_20615</name>
</gene>
<keyword evidence="5" id="KW-1185">Reference proteome</keyword>
<proteinExistence type="predicted"/>
<dbReference type="PROSITE" id="PS50977">
    <property type="entry name" value="HTH_TETR_2"/>
    <property type="match status" value="1"/>
</dbReference>
<dbReference type="Proteomes" id="UP001597145">
    <property type="component" value="Unassembled WGS sequence"/>
</dbReference>
<dbReference type="Pfam" id="PF17929">
    <property type="entry name" value="TetR_C_34"/>
    <property type="match status" value="1"/>
</dbReference>
<feature type="domain" description="HTH tetR-type" evidence="3">
    <location>
        <begin position="18"/>
        <end position="78"/>
    </location>
</feature>
<sequence>MSTKGAAFLRARRPEHKRQRYDAILDAARELATAESVNAVSLAGIAERVGMHKSALLRYFETREEIFLRLAEVEWREWADALVAALADIGPGGGAERIADTLGRSFSDRPLFCQLLLHSPLTLERNVSLDVVRGFKQAAMGAVDDVAGALHGALPVLGRDASFELLAMTGIVASGMWQAANPPPAVVAVQAELACTGASAMAPEMPDFHDAVVRFVRVYLAGLLGAD</sequence>
<comment type="caution">
    <text evidence="4">The sequence shown here is derived from an EMBL/GenBank/DDBJ whole genome shotgun (WGS) entry which is preliminary data.</text>
</comment>
<dbReference type="SUPFAM" id="SSF46689">
    <property type="entry name" value="Homeodomain-like"/>
    <property type="match status" value="1"/>
</dbReference>
<dbReference type="InterPro" id="IPR050109">
    <property type="entry name" value="HTH-type_TetR-like_transc_reg"/>
</dbReference>
<keyword evidence="1 2" id="KW-0238">DNA-binding</keyword>
<dbReference type="InterPro" id="IPR001647">
    <property type="entry name" value="HTH_TetR"/>
</dbReference>
<dbReference type="InterPro" id="IPR041483">
    <property type="entry name" value="TetR_C_34"/>
</dbReference>
<dbReference type="Gene3D" id="1.10.357.10">
    <property type="entry name" value="Tetracycline Repressor, domain 2"/>
    <property type="match status" value="1"/>
</dbReference>
<dbReference type="PANTHER" id="PTHR30055:SF178">
    <property type="entry name" value="POSSIBLE TRANSCRIPTIONAL REGULATORY PROTEIN"/>
    <property type="match status" value="1"/>
</dbReference>
<evidence type="ECO:0000259" key="3">
    <source>
        <dbReference type="PROSITE" id="PS50977"/>
    </source>
</evidence>
<evidence type="ECO:0000256" key="2">
    <source>
        <dbReference type="PROSITE-ProRule" id="PRU00335"/>
    </source>
</evidence>
<dbReference type="Pfam" id="PF00440">
    <property type="entry name" value="TetR_N"/>
    <property type="match status" value="1"/>
</dbReference>
<dbReference type="PANTHER" id="PTHR30055">
    <property type="entry name" value="HTH-TYPE TRANSCRIPTIONAL REGULATOR RUTR"/>
    <property type="match status" value="1"/>
</dbReference>
<dbReference type="RefSeq" id="WP_343974237.1">
    <property type="nucleotide sequence ID" value="NZ_BAAAJG010000007.1"/>
</dbReference>